<dbReference type="EMBL" id="KV423987">
    <property type="protein sequence ID" value="KZT55880.1"/>
    <property type="molecule type" value="Genomic_DNA"/>
</dbReference>
<name>A0A165EZN5_9BASI</name>
<organism evidence="3 4">
    <name type="scientific">Calocera cornea HHB12733</name>
    <dbReference type="NCBI Taxonomy" id="1353952"/>
    <lineage>
        <taxon>Eukaryota</taxon>
        <taxon>Fungi</taxon>
        <taxon>Dikarya</taxon>
        <taxon>Basidiomycota</taxon>
        <taxon>Agaricomycotina</taxon>
        <taxon>Dacrymycetes</taxon>
        <taxon>Dacrymycetales</taxon>
        <taxon>Dacrymycetaceae</taxon>
        <taxon>Calocera</taxon>
    </lineage>
</organism>
<keyword evidence="2" id="KW-1133">Transmembrane helix</keyword>
<feature type="compositionally biased region" description="Basic and acidic residues" evidence="1">
    <location>
        <begin position="183"/>
        <end position="194"/>
    </location>
</feature>
<feature type="transmembrane region" description="Helical" evidence="2">
    <location>
        <begin position="40"/>
        <end position="62"/>
    </location>
</feature>
<gene>
    <name evidence="3" type="ORF">CALCODRAFT_498076</name>
</gene>
<feature type="region of interest" description="Disordered" evidence="1">
    <location>
        <begin position="156"/>
        <end position="194"/>
    </location>
</feature>
<protein>
    <submittedName>
        <fullName evidence="3">Uncharacterized protein</fullName>
    </submittedName>
</protein>
<evidence type="ECO:0000256" key="2">
    <source>
        <dbReference type="SAM" id="Phobius"/>
    </source>
</evidence>
<dbReference type="InParanoid" id="A0A165EZN5"/>
<accession>A0A165EZN5</accession>
<keyword evidence="2" id="KW-0812">Transmembrane</keyword>
<dbReference type="AlphaFoldDB" id="A0A165EZN5"/>
<dbReference type="Proteomes" id="UP000076842">
    <property type="component" value="Unassembled WGS sequence"/>
</dbReference>
<keyword evidence="4" id="KW-1185">Reference proteome</keyword>
<sequence>MTQPLNRCPPMPACETTLGGICSASDLQIYSQLLVCEVNWGLFAAGLGVLVLEVAILVLLLVMRILPALEAPHRGGWRMSVYKDHNVHWRFQPWTTRPTLPSIPALPAIPTASSFLGILRFSACLGRRPSDKGEGIEIELTGVGGKELWVSHYEEARGQAETPPPTADTVESFGSTVPLAPSKGKDNGKRKGEGKWAVRDPLSIFL</sequence>
<proteinExistence type="predicted"/>
<evidence type="ECO:0000313" key="3">
    <source>
        <dbReference type="EMBL" id="KZT55880.1"/>
    </source>
</evidence>
<evidence type="ECO:0000313" key="4">
    <source>
        <dbReference type="Proteomes" id="UP000076842"/>
    </source>
</evidence>
<reference evidence="3 4" key="1">
    <citation type="journal article" date="2016" name="Mol. Biol. Evol.">
        <title>Comparative Genomics of Early-Diverging Mushroom-Forming Fungi Provides Insights into the Origins of Lignocellulose Decay Capabilities.</title>
        <authorList>
            <person name="Nagy L.G."/>
            <person name="Riley R."/>
            <person name="Tritt A."/>
            <person name="Adam C."/>
            <person name="Daum C."/>
            <person name="Floudas D."/>
            <person name="Sun H."/>
            <person name="Yadav J.S."/>
            <person name="Pangilinan J."/>
            <person name="Larsson K.H."/>
            <person name="Matsuura K."/>
            <person name="Barry K."/>
            <person name="Labutti K."/>
            <person name="Kuo R."/>
            <person name="Ohm R.A."/>
            <person name="Bhattacharya S.S."/>
            <person name="Shirouzu T."/>
            <person name="Yoshinaga Y."/>
            <person name="Martin F.M."/>
            <person name="Grigoriev I.V."/>
            <person name="Hibbett D.S."/>
        </authorList>
    </citation>
    <scope>NUCLEOTIDE SEQUENCE [LARGE SCALE GENOMIC DNA]</scope>
    <source>
        <strain evidence="3 4">HHB12733</strain>
    </source>
</reference>
<evidence type="ECO:0000256" key="1">
    <source>
        <dbReference type="SAM" id="MobiDB-lite"/>
    </source>
</evidence>
<keyword evidence="2" id="KW-0472">Membrane</keyword>